<name>A0A383CIT6_9ZZZZ</name>
<protein>
    <recommendedName>
        <fullName evidence="3">Endonuclease/exonuclease/phosphatase domain-containing protein</fullName>
    </recommendedName>
</protein>
<dbReference type="InterPro" id="IPR036691">
    <property type="entry name" value="Endo/exonu/phosph_ase_sf"/>
</dbReference>
<sequence>TTAPPEVLKVATINLLHGLEYASDCAPATDQCAAPARLRALWALIQDDLGCPNVVALQEVSPRQQELVPDTLLVLCEGRYQLVVDDRGLPDQEMILTNIPVLDEAYTELAGAPIWSAHWARLEAGFGPVDVVATHFASGSLNLECEEPGVMGCSEACALGDDYGACHPRQTLALLESLSADAVLQLVVGDLNRPIGDSRITTLTDAGFVDAYLEAGRPECDPETGEGGSCCVEGGPPPAG</sequence>
<accession>A0A383CIT6</accession>
<evidence type="ECO:0000256" key="1">
    <source>
        <dbReference type="SAM" id="MobiDB-lite"/>
    </source>
</evidence>
<reference evidence="2" key="1">
    <citation type="submission" date="2018-05" db="EMBL/GenBank/DDBJ databases">
        <authorList>
            <person name="Lanie J.A."/>
            <person name="Ng W.-L."/>
            <person name="Kazmierczak K.M."/>
            <person name="Andrzejewski T.M."/>
            <person name="Davidsen T.M."/>
            <person name="Wayne K.J."/>
            <person name="Tettelin H."/>
            <person name="Glass J.I."/>
            <person name="Rusch D."/>
            <person name="Podicherti R."/>
            <person name="Tsui H.-C.T."/>
            <person name="Winkler M.E."/>
        </authorList>
    </citation>
    <scope>NUCLEOTIDE SEQUENCE</scope>
</reference>
<feature type="non-terminal residue" evidence="2">
    <location>
        <position position="240"/>
    </location>
</feature>
<feature type="region of interest" description="Disordered" evidence="1">
    <location>
        <begin position="219"/>
        <end position="240"/>
    </location>
</feature>
<organism evidence="2">
    <name type="scientific">marine metagenome</name>
    <dbReference type="NCBI Taxonomy" id="408172"/>
    <lineage>
        <taxon>unclassified sequences</taxon>
        <taxon>metagenomes</taxon>
        <taxon>ecological metagenomes</taxon>
    </lineage>
</organism>
<evidence type="ECO:0000313" key="2">
    <source>
        <dbReference type="EMBL" id="SVE31963.1"/>
    </source>
</evidence>
<gene>
    <name evidence="2" type="ORF">METZ01_LOCUS484817</name>
</gene>
<dbReference type="EMBL" id="UINC01209098">
    <property type="protein sequence ID" value="SVE31963.1"/>
    <property type="molecule type" value="Genomic_DNA"/>
</dbReference>
<dbReference type="Gene3D" id="3.60.10.10">
    <property type="entry name" value="Endonuclease/exonuclease/phosphatase"/>
    <property type="match status" value="1"/>
</dbReference>
<evidence type="ECO:0008006" key="3">
    <source>
        <dbReference type="Google" id="ProtNLM"/>
    </source>
</evidence>
<dbReference type="AlphaFoldDB" id="A0A383CIT6"/>
<dbReference type="SUPFAM" id="SSF56219">
    <property type="entry name" value="DNase I-like"/>
    <property type="match status" value="1"/>
</dbReference>
<feature type="non-terminal residue" evidence="2">
    <location>
        <position position="1"/>
    </location>
</feature>
<proteinExistence type="predicted"/>